<reference evidence="1 2" key="1">
    <citation type="submission" date="2016-11" db="EMBL/GenBank/DDBJ databases">
        <authorList>
            <person name="Jaros S."/>
            <person name="Januszkiewicz K."/>
            <person name="Wedrychowicz H."/>
        </authorList>
    </citation>
    <scope>NUCLEOTIDE SEQUENCE [LARGE SCALE GENOMIC DNA]</scope>
    <source>
        <strain evidence="1 2">DSM 16917</strain>
    </source>
</reference>
<dbReference type="RefSeq" id="WP_067655392.1">
    <property type="nucleotide sequence ID" value="NZ_FQXG01000003.1"/>
</dbReference>
<organism evidence="1 2">
    <name type="scientific">Ferrimonas marina</name>
    <dbReference type="NCBI Taxonomy" id="299255"/>
    <lineage>
        <taxon>Bacteria</taxon>
        <taxon>Pseudomonadati</taxon>
        <taxon>Pseudomonadota</taxon>
        <taxon>Gammaproteobacteria</taxon>
        <taxon>Alteromonadales</taxon>
        <taxon>Ferrimonadaceae</taxon>
        <taxon>Ferrimonas</taxon>
    </lineage>
</organism>
<dbReference type="STRING" id="299255.SAMN02745129_2484"/>
<name>A0A1M5UB13_9GAMM</name>
<dbReference type="AlphaFoldDB" id="A0A1M5UB13"/>
<sequence length="260" mass="29024">MAKLDVRPAITQYAQYLGALVELRSLLHDSLKEAHGVANLHSFTQVQRGAKSFRNVPVDQGDFDRIIRVMAESVNVPATNAQAFYRQFHALQMSHMEFEEKARKVVREASGQPQGEVSYRRLTEVADEAQDGLRDLLEAAEVAVYSINRDLAKREVGVQRAAKQVLGDLTEWIGKLHEQGDVGAALDRNKESLGDWYVVVSKLCEAADLDSREIDRAIDKVTYANIGSDFDPALGNLHHHAQELFSEVSQALSQNEELAR</sequence>
<gene>
    <name evidence="1" type="ORF">SAMN02745129_2484</name>
</gene>
<evidence type="ECO:0000313" key="2">
    <source>
        <dbReference type="Proteomes" id="UP000184268"/>
    </source>
</evidence>
<proteinExistence type="predicted"/>
<evidence type="ECO:0000313" key="1">
    <source>
        <dbReference type="EMBL" id="SHH60184.1"/>
    </source>
</evidence>
<dbReference type="EMBL" id="FQXG01000003">
    <property type="protein sequence ID" value="SHH60184.1"/>
    <property type="molecule type" value="Genomic_DNA"/>
</dbReference>
<accession>A0A1M5UB13</accession>
<protein>
    <submittedName>
        <fullName evidence="1">Uncharacterized protein</fullName>
    </submittedName>
</protein>
<dbReference type="Proteomes" id="UP000184268">
    <property type="component" value="Unassembled WGS sequence"/>
</dbReference>
<keyword evidence="2" id="KW-1185">Reference proteome</keyword>